<evidence type="ECO:0000256" key="1">
    <source>
        <dbReference type="SAM" id="Coils"/>
    </source>
</evidence>
<dbReference type="Gene3D" id="3.40.50.300">
    <property type="entry name" value="P-loop containing nucleotide triphosphate hydrolases"/>
    <property type="match status" value="2"/>
</dbReference>
<dbReference type="PANTHER" id="PTHR43581:SF4">
    <property type="entry name" value="ATP_GTP PHOSPHATASE"/>
    <property type="match status" value="1"/>
</dbReference>
<dbReference type="PANTHER" id="PTHR43581">
    <property type="entry name" value="ATP/GTP PHOSPHATASE"/>
    <property type="match status" value="1"/>
</dbReference>
<dbReference type="AlphaFoldDB" id="A0A837FK61"/>
<reference evidence="3 4" key="1">
    <citation type="submission" date="2015-03" db="EMBL/GenBank/DDBJ databases">
        <authorList>
            <person name="McCorrison J."/>
            <person name="Sanka R."/>
            <person name="Adams M."/>
            <person name="Brinkac L."/>
            <person name="Nierman W."/>
            <person name="Sutton G."/>
            <person name="Nelson K."/>
            <person name="Kiedrowski L."/>
            <person name="Guerrero D."/>
            <person name="Bonomo R."/>
        </authorList>
    </citation>
    <scope>NUCLEOTIDE SEQUENCE [LARGE SCALE GENOMIC DNA]</scope>
    <source>
        <strain evidence="3 4">39373</strain>
    </source>
</reference>
<protein>
    <recommendedName>
        <fullName evidence="2">ATPase AAA-type core domain-containing protein</fullName>
    </recommendedName>
</protein>
<dbReference type="InterPro" id="IPR051396">
    <property type="entry name" value="Bact_Antivir_Def_Nuclease"/>
</dbReference>
<dbReference type="InterPro" id="IPR003959">
    <property type="entry name" value="ATPase_AAA_core"/>
</dbReference>
<name>A0A837FK61_9ENTR</name>
<dbReference type="SUPFAM" id="SSF52540">
    <property type="entry name" value="P-loop containing nucleoside triphosphate hydrolases"/>
    <property type="match status" value="1"/>
</dbReference>
<accession>A0A837FK61</accession>
<evidence type="ECO:0000313" key="3">
    <source>
        <dbReference type="EMBL" id="KJM68208.1"/>
    </source>
</evidence>
<feature type="domain" description="ATPase AAA-type core" evidence="2">
    <location>
        <begin position="169"/>
        <end position="270"/>
    </location>
</feature>
<comment type="caution">
    <text evidence="3">The sequence shown here is derived from an EMBL/GenBank/DDBJ whole genome shotgun (WGS) entry which is preliminary data.</text>
</comment>
<organism evidence="3 4">
    <name type="scientific">Enterobacter hormaechei subsp. xiangfangensis</name>
    <dbReference type="NCBI Taxonomy" id="1296536"/>
    <lineage>
        <taxon>Bacteria</taxon>
        <taxon>Pseudomonadati</taxon>
        <taxon>Pseudomonadota</taxon>
        <taxon>Gammaproteobacteria</taxon>
        <taxon>Enterobacterales</taxon>
        <taxon>Enterobacteriaceae</taxon>
        <taxon>Enterobacter</taxon>
        <taxon>Enterobacter cloacae complex</taxon>
    </lineage>
</organism>
<dbReference type="RefSeq" id="WP_045346121.1">
    <property type="nucleotide sequence ID" value="NZ_JALLCX010000012.1"/>
</dbReference>
<sequence length="382" mass="43309">MLINELMQEISTTTKNDGKKIFYIIGNNGTGKSMLLNEIANKASQDKTVNKVLCISNTLYDKFKLENDKAIYLGLRTVNNAIFFSAVERTLCGFLLHCINKNTLNKLEKNLNMKFSIVFESGKKINDIGSYYDKRKTKNKHISDILSEREITIFLDMIGHEINFKELNEEQIVTLEKFLPLNPNSIKLKVKKDNGKFLFEDLSSGEQNRILLSSKVLSNIDNKCVIVIDEPEISLHLHWQIDFHAFLNGLISSYKGVSIFIASHSPILVSEAYKDKNVSTIIILGGQGRNHEYLNVQQSSNTNFENIVLDFFNTATYRSIAIDEEIARIITSFKNETESVDDSISKLESLKKNVKGIQNKITLIDEAINLISKLSVNLIKGE</sequence>
<evidence type="ECO:0000313" key="4">
    <source>
        <dbReference type="Proteomes" id="UP000033679"/>
    </source>
</evidence>
<dbReference type="EMBL" id="JZYN01000010">
    <property type="protein sequence ID" value="KJM68208.1"/>
    <property type="molecule type" value="Genomic_DNA"/>
</dbReference>
<gene>
    <name evidence="3" type="ORF">SS59_09915</name>
</gene>
<keyword evidence="1" id="KW-0175">Coiled coil</keyword>
<dbReference type="InterPro" id="IPR027417">
    <property type="entry name" value="P-loop_NTPase"/>
</dbReference>
<proteinExistence type="predicted"/>
<dbReference type="GO" id="GO:0016887">
    <property type="term" value="F:ATP hydrolysis activity"/>
    <property type="evidence" value="ECO:0007669"/>
    <property type="project" value="InterPro"/>
</dbReference>
<evidence type="ECO:0000259" key="2">
    <source>
        <dbReference type="Pfam" id="PF13304"/>
    </source>
</evidence>
<dbReference type="GO" id="GO:0005524">
    <property type="term" value="F:ATP binding"/>
    <property type="evidence" value="ECO:0007669"/>
    <property type="project" value="InterPro"/>
</dbReference>
<dbReference type="Proteomes" id="UP000033679">
    <property type="component" value="Unassembled WGS sequence"/>
</dbReference>
<feature type="coiled-coil region" evidence="1">
    <location>
        <begin position="340"/>
        <end position="367"/>
    </location>
</feature>
<dbReference type="Pfam" id="PF13304">
    <property type="entry name" value="AAA_21"/>
    <property type="match status" value="1"/>
</dbReference>